<feature type="region of interest" description="Disordered" evidence="1">
    <location>
        <begin position="252"/>
        <end position="271"/>
    </location>
</feature>
<evidence type="ECO:0000256" key="1">
    <source>
        <dbReference type="SAM" id="MobiDB-lite"/>
    </source>
</evidence>
<reference evidence="3" key="1">
    <citation type="journal article" date="2020" name="Nature">
        <title>Giant virus diversity and host interactions through global metagenomics.</title>
        <authorList>
            <person name="Schulz F."/>
            <person name="Roux S."/>
            <person name="Paez-Espino D."/>
            <person name="Jungbluth S."/>
            <person name="Walsh D.A."/>
            <person name="Denef V.J."/>
            <person name="McMahon K.D."/>
            <person name="Konstantinidis K.T."/>
            <person name="Eloe-Fadrosh E.A."/>
            <person name="Kyrpides N.C."/>
            <person name="Woyke T."/>
        </authorList>
    </citation>
    <scope>NUCLEOTIDE SEQUENCE</scope>
    <source>
        <strain evidence="3">GVMAG-M-3300021425-30</strain>
    </source>
</reference>
<protein>
    <submittedName>
        <fullName evidence="3">Uncharacterized protein</fullName>
    </submittedName>
</protein>
<feature type="transmembrane region" description="Helical" evidence="2">
    <location>
        <begin position="209"/>
        <end position="232"/>
    </location>
</feature>
<dbReference type="AlphaFoldDB" id="A0A6C0CSL5"/>
<keyword evidence="2" id="KW-1133">Transmembrane helix</keyword>
<sequence>MTDVNSAGMTNPSGGMVFFFIVTTIYTILNYNLNKKYNKDETGGSSKTYFIIYLLMVIIGEFFVNLSLTAGSCGSPQYSTALITTILPWGFMFGILVLLLSMFPGWLAPFSNTFGYGIALMAGLNDIMNDIIEPNPKGAKANPQNEYMEQALAHIYSDKSLLVNEITPTSFGYFWNNMKGIFQKGVYENQELKNRLYSLVQLKYVVAEYIWYILAGLLVTSVSYNYIINSACSMDAEEMKKRHAAYQEEMDAAHEESLNTQQNQRVYSTHE</sequence>
<organism evidence="3">
    <name type="scientific">viral metagenome</name>
    <dbReference type="NCBI Taxonomy" id="1070528"/>
    <lineage>
        <taxon>unclassified sequences</taxon>
        <taxon>metagenomes</taxon>
        <taxon>organismal metagenomes</taxon>
    </lineage>
</organism>
<feature type="transmembrane region" description="Helical" evidence="2">
    <location>
        <begin position="80"/>
        <end position="103"/>
    </location>
</feature>
<dbReference type="EMBL" id="MN739469">
    <property type="protein sequence ID" value="QHT06475.1"/>
    <property type="molecule type" value="Genomic_DNA"/>
</dbReference>
<proteinExistence type="predicted"/>
<feature type="transmembrane region" description="Helical" evidence="2">
    <location>
        <begin position="12"/>
        <end position="29"/>
    </location>
</feature>
<accession>A0A6C0CSL5</accession>
<keyword evidence="2" id="KW-0812">Transmembrane</keyword>
<name>A0A6C0CSL5_9ZZZZ</name>
<feature type="transmembrane region" description="Helical" evidence="2">
    <location>
        <begin position="49"/>
        <end position="68"/>
    </location>
</feature>
<feature type="compositionally biased region" description="Polar residues" evidence="1">
    <location>
        <begin position="258"/>
        <end position="271"/>
    </location>
</feature>
<evidence type="ECO:0000313" key="3">
    <source>
        <dbReference type="EMBL" id="QHT06475.1"/>
    </source>
</evidence>
<keyword evidence="2" id="KW-0472">Membrane</keyword>
<evidence type="ECO:0000256" key="2">
    <source>
        <dbReference type="SAM" id="Phobius"/>
    </source>
</evidence>